<gene>
    <name evidence="6" type="ORF">BXT86_00860</name>
</gene>
<evidence type="ECO:0000256" key="4">
    <source>
        <dbReference type="ARBA" id="ARBA00023136"/>
    </source>
</evidence>
<dbReference type="PANTHER" id="PTHR42723">
    <property type="entry name" value="CHLOROPHYLL SYNTHASE"/>
    <property type="match status" value="1"/>
</dbReference>
<evidence type="ECO:0000256" key="5">
    <source>
        <dbReference type="SAM" id="Phobius"/>
    </source>
</evidence>
<reference evidence="7" key="1">
    <citation type="submission" date="2017-01" db="EMBL/GenBank/DDBJ databases">
        <title>Novel pathways for hydrocarbon cycling and metabolic interdependencies in hydrothermal sediment communities.</title>
        <authorList>
            <person name="Dombrowski N."/>
            <person name="Seitz K."/>
            <person name="Teske A."/>
            <person name="Baker B."/>
        </authorList>
    </citation>
    <scope>NUCLEOTIDE SEQUENCE [LARGE SCALE GENOMIC DNA]</scope>
</reference>
<evidence type="ECO:0000256" key="1">
    <source>
        <dbReference type="ARBA" id="ARBA00004141"/>
    </source>
</evidence>
<feature type="transmembrane region" description="Helical" evidence="5">
    <location>
        <begin position="240"/>
        <end position="260"/>
    </location>
</feature>
<dbReference type="Pfam" id="PF01040">
    <property type="entry name" value="UbiA"/>
    <property type="match status" value="1"/>
</dbReference>
<organism evidence="6 7">
    <name type="scientific">candidate division WOR-3 bacterium 4484_100</name>
    <dbReference type="NCBI Taxonomy" id="1936077"/>
    <lineage>
        <taxon>Bacteria</taxon>
        <taxon>Bacteria division WOR-3</taxon>
    </lineage>
</organism>
<feature type="transmembrane region" description="Helical" evidence="5">
    <location>
        <begin position="85"/>
        <end position="106"/>
    </location>
</feature>
<evidence type="ECO:0008006" key="8">
    <source>
        <dbReference type="Google" id="ProtNLM"/>
    </source>
</evidence>
<dbReference type="GO" id="GO:0016765">
    <property type="term" value="F:transferase activity, transferring alkyl or aryl (other than methyl) groups"/>
    <property type="evidence" value="ECO:0007669"/>
    <property type="project" value="InterPro"/>
</dbReference>
<feature type="transmembrane region" description="Helical" evidence="5">
    <location>
        <begin position="369"/>
        <end position="391"/>
    </location>
</feature>
<protein>
    <recommendedName>
        <fullName evidence="8">Digeranylgeranylglyceryl phosphate synthase</fullName>
    </recommendedName>
</protein>
<feature type="transmembrane region" description="Helical" evidence="5">
    <location>
        <begin position="272"/>
        <end position="291"/>
    </location>
</feature>
<keyword evidence="4 5" id="KW-0472">Membrane</keyword>
<evidence type="ECO:0000313" key="6">
    <source>
        <dbReference type="EMBL" id="OPX18494.1"/>
    </source>
</evidence>
<feature type="transmembrane region" description="Helical" evidence="5">
    <location>
        <begin position="169"/>
        <end position="189"/>
    </location>
</feature>
<dbReference type="GO" id="GO:0016020">
    <property type="term" value="C:membrane"/>
    <property type="evidence" value="ECO:0007669"/>
    <property type="project" value="UniProtKB-SubCell"/>
</dbReference>
<sequence length="521" mass="58770">MRTRNPFSIIESSDFKHGILFICVWIFLRLFFEGILEASHRIGFSNFSYRTLVMFFIHFPLFYLSLLLLLIIYIKLLTQEDIKKITNVSSIGLGLIILVPIIDWIIGKGYLITYPLRLKSYVLNFLNPTISLTQIGVSPGQRIVIVIISILLGLYVYSKTRNLIKSILAGFVSLLIIIFWGGLTTLISGNRPEKFYIPGGILYTDTQKFAGIYAILFLITLFIYLYYYNEIYFGLLIRSIRLRGMFLSGGLGLFGFLLAILQKGAEYRPNPLNPLGIIIIFLSLSFGFWTAQIINDLYDTEVDQNTQPRNPLLSGLPRRTYQKSGFILAVLAGVFGLLINFASFLIILTIILLSIVYSAPPVRLKRIPIISTFILAGAVILSVAIGYSVCYGNRVLNSLPPKLLIPTLVGVTFASSAKDIQNIVGDEKNNVITLPILLYQKSSLGRFIFALFVCLGYLSYLIFIPQVLPGAIICSIITILYTLSIKNPKEWVYFLLLFFYALYLGVEIIMNIKKILPQTIL</sequence>
<feature type="transmembrane region" description="Helical" evidence="5">
    <location>
        <begin position="140"/>
        <end position="157"/>
    </location>
</feature>
<dbReference type="PANTHER" id="PTHR42723:SF1">
    <property type="entry name" value="CHLOROPHYLL SYNTHASE, CHLOROPLASTIC"/>
    <property type="match status" value="1"/>
</dbReference>
<evidence type="ECO:0000313" key="7">
    <source>
        <dbReference type="Proteomes" id="UP000191663"/>
    </source>
</evidence>
<accession>A0A1V4QGP9</accession>
<feature type="transmembrane region" description="Helical" evidence="5">
    <location>
        <begin position="326"/>
        <end position="357"/>
    </location>
</feature>
<dbReference type="Gene3D" id="1.10.357.140">
    <property type="entry name" value="UbiA prenyltransferase"/>
    <property type="match status" value="1"/>
</dbReference>
<dbReference type="InterPro" id="IPR000537">
    <property type="entry name" value="UbiA_prenyltransferase"/>
</dbReference>
<comment type="subcellular location">
    <subcellularLocation>
        <location evidence="1">Membrane</location>
        <topology evidence="1">Multi-pass membrane protein</topology>
    </subcellularLocation>
</comment>
<feature type="transmembrane region" description="Helical" evidence="5">
    <location>
        <begin position="52"/>
        <end position="73"/>
    </location>
</feature>
<dbReference type="InterPro" id="IPR050475">
    <property type="entry name" value="Prenyltransferase_related"/>
</dbReference>
<evidence type="ECO:0000256" key="2">
    <source>
        <dbReference type="ARBA" id="ARBA00022692"/>
    </source>
</evidence>
<evidence type="ECO:0000256" key="3">
    <source>
        <dbReference type="ARBA" id="ARBA00022989"/>
    </source>
</evidence>
<name>A0A1V4QGP9_UNCW3</name>
<feature type="transmembrane region" description="Helical" evidence="5">
    <location>
        <begin position="209"/>
        <end position="228"/>
    </location>
</feature>
<feature type="transmembrane region" description="Helical" evidence="5">
    <location>
        <begin position="15"/>
        <end position="32"/>
    </location>
</feature>
<comment type="caution">
    <text evidence="6">The sequence shown here is derived from an EMBL/GenBank/DDBJ whole genome shotgun (WGS) entry which is preliminary data.</text>
</comment>
<feature type="transmembrane region" description="Helical" evidence="5">
    <location>
        <begin position="491"/>
        <end position="512"/>
    </location>
</feature>
<feature type="transmembrane region" description="Helical" evidence="5">
    <location>
        <begin position="467"/>
        <end position="485"/>
    </location>
</feature>
<feature type="transmembrane region" description="Helical" evidence="5">
    <location>
        <begin position="444"/>
        <end position="462"/>
    </location>
</feature>
<dbReference type="Proteomes" id="UP000191663">
    <property type="component" value="Unassembled WGS sequence"/>
</dbReference>
<dbReference type="InterPro" id="IPR044878">
    <property type="entry name" value="UbiA_sf"/>
</dbReference>
<dbReference type="AlphaFoldDB" id="A0A1V4QGP9"/>
<proteinExistence type="predicted"/>
<keyword evidence="3 5" id="KW-1133">Transmembrane helix</keyword>
<keyword evidence="2 5" id="KW-0812">Transmembrane</keyword>
<dbReference type="EMBL" id="MUKB01000011">
    <property type="protein sequence ID" value="OPX18494.1"/>
    <property type="molecule type" value="Genomic_DNA"/>
</dbReference>